<feature type="transmembrane region" description="Helical" evidence="7">
    <location>
        <begin position="351"/>
        <end position="371"/>
    </location>
</feature>
<feature type="compositionally biased region" description="Acidic residues" evidence="6">
    <location>
        <begin position="1434"/>
        <end position="1449"/>
    </location>
</feature>
<dbReference type="PANTHER" id="PTHR21347:SF0">
    <property type="entry name" value="LIPID SCRAMBLASE CLPTM1L"/>
    <property type="match status" value="1"/>
</dbReference>
<dbReference type="OrthoDB" id="378564at2759"/>
<dbReference type="PANTHER" id="PTHR21347">
    <property type="entry name" value="CLEFT LIP AND PALATE ASSOCIATED TRANSMEMBRANE PROTEIN-RELATED"/>
    <property type="match status" value="1"/>
</dbReference>
<feature type="region of interest" description="Disordered" evidence="6">
    <location>
        <begin position="1423"/>
        <end position="1461"/>
    </location>
</feature>
<accession>A0A8H5BYS5</accession>
<feature type="compositionally biased region" description="Low complexity" evidence="6">
    <location>
        <begin position="1227"/>
        <end position="1243"/>
    </location>
</feature>
<keyword evidence="5 7" id="KW-0472">Membrane</keyword>
<feature type="compositionally biased region" description="Low complexity" evidence="6">
    <location>
        <begin position="1011"/>
        <end position="1022"/>
    </location>
</feature>
<dbReference type="Pfam" id="PF05602">
    <property type="entry name" value="CLPTM1"/>
    <property type="match status" value="1"/>
</dbReference>
<dbReference type="InterPro" id="IPR008429">
    <property type="entry name" value="CLPTM1"/>
</dbReference>
<dbReference type="Proteomes" id="UP000559256">
    <property type="component" value="Unassembled WGS sequence"/>
</dbReference>
<dbReference type="GO" id="GO:0016020">
    <property type="term" value="C:membrane"/>
    <property type="evidence" value="ECO:0007669"/>
    <property type="project" value="UniProtKB-SubCell"/>
</dbReference>
<feature type="region of interest" description="Disordered" evidence="6">
    <location>
        <begin position="1"/>
        <end position="23"/>
    </location>
</feature>
<name>A0A8H5BYS5_9AGAR</name>
<evidence type="ECO:0000256" key="7">
    <source>
        <dbReference type="SAM" id="Phobius"/>
    </source>
</evidence>
<feature type="region of interest" description="Disordered" evidence="6">
    <location>
        <begin position="58"/>
        <end position="77"/>
    </location>
</feature>
<comment type="similarity">
    <text evidence="2">Belongs to the CLPTM1 family.</text>
</comment>
<evidence type="ECO:0008006" key="10">
    <source>
        <dbReference type="Google" id="ProtNLM"/>
    </source>
</evidence>
<feature type="compositionally biased region" description="Polar residues" evidence="6">
    <location>
        <begin position="1252"/>
        <end position="1277"/>
    </location>
</feature>
<evidence type="ECO:0000256" key="5">
    <source>
        <dbReference type="ARBA" id="ARBA00023136"/>
    </source>
</evidence>
<comment type="caution">
    <text evidence="8">The sequence shown here is derived from an EMBL/GenBank/DDBJ whole genome shotgun (WGS) entry which is preliminary data.</text>
</comment>
<keyword evidence="9" id="KW-1185">Reference proteome</keyword>
<feature type="region of interest" description="Disordered" evidence="6">
    <location>
        <begin position="1202"/>
        <end position="1293"/>
    </location>
</feature>
<evidence type="ECO:0000256" key="1">
    <source>
        <dbReference type="ARBA" id="ARBA00004141"/>
    </source>
</evidence>
<sequence>MSAAQPRAAAPAQGVANGPGQAQQEESPLRKFLGIAQQIFLVWMVTQLATKYFAPKQPTTPAAPTVSPEQPGYVDPQNVPPTQAVPGWTFGEVLSMHVHLSTTPHGDVFSKQWTSAYRKDRDEGLPNFVWKNITYGDYKVSRVEEFNIVFPQNVLRNGSLWADVFLVKDGASPDPQNPNFDPERFHHIRKLLTPYLPRVKIRKEKNLLSGDASQDDEEEEEADVIVPHWHPNITLALISDAASVPLTTLPAPIAEHVHLVPKVRDSTGTKALYKPIVFPNEFWHLRSHYVELNSSTPTMPLQITFQPMSFMKFQIFASMTHGFNEAAKQQGSSAGTELDEIKRMLLETNPYFLGLTGLVSVLHMVFEMLAFKNDVSHWRQKKEMVGVSVRCAFSPRHPNSQLTYRCSGLWMILFGSGMGVIIEAWKITKAVDISLVPSTAGSLLPYKLEVKDKHVLSEDEKKTQEYDKLAFRYVSYVAIPTLAGYTIYSLLYESHRGWYSFVISTLTSYVYMFGFAQLVPQLIINYKLKSVAHMPMKAMVYKTLSTVVDDFFAFCIKMPFLHRLACFRDDVVFLVFLYQRWIYRIDPKRVNEYGQVLDEDADAVNENEKDVKETKKNRYEFVIGFCGVVYAIYAQNLKTIFCVFLSHGFDSDQYIKTEAERLVPSPYIIMVHGDLQDTLYACKCLNVKLQSTPQVDSQPNVPSATEYTPVYVAHDEDIQIAYPQLTLRTRKRGPFISDPTLCARYTSLTCLCCQVLVYRIHQIVSTDDSFNLKEGPIITKGWAETVVLRNASGWVEVSHDVLRGEAIRRQESSPQFSPLFRIVLPTTPASPSPAETTPEPSSILNAIPKYQLPFIPPVFPEVKATRSLFAALASVATQESASTRSSVEEYLDGVVREKVAEIDRAEAQLKRDVQLLLNKYNEGIKKAEQEQSALDAQSSQASATSNHIPGPASPSSPKFTGVPASVIRDFVPIGSPQPSQSVAVPSASRSAPRVSALSASLVTSFHHPRAQSDSSPSPAADSFRSRTPDTLQSASSITLTSPLANSDVRNVFQFRRMVDDDMNTAASYRYFLLEEEMERKRQAESNANDRPVAEETSSHAGPSTSRKPAGEVGKGKEKRKPDEAKKEEDGSVVVDANLSPSPKSKGKRKVTFDVQVPNSDTVEENEDIMANVDTGDMIFDLEEETARPTRVVKNVLPLIESQPVAPSRPSRPRKQNLLGLPQSFPGLRPASLPAPSHLPLSPSIGVPRDESSSSGTVVDSVQDDIQMSSDVTGSTGETTEDHPANSSTSSLSRVHDDKILDMLAASVPSHRAAWKNDNKLYETFVRRNRLLNDEEDNFDDFVAEDDAVDDQEEAAPTHTGIPGSVPIQIVRRTSKPQPAALSLASYRPETLLSNTASQPMPTQSPNRPPASIRRAAYAERDLERGIDPGALDFVPEEENEDEQEKEDENTSQVNGRGRDRAQRILEARSKIPADGMLHSMI</sequence>
<feature type="region of interest" description="Disordered" evidence="6">
    <location>
        <begin position="1005"/>
        <end position="1038"/>
    </location>
</feature>
<evidence type="ECO:0000256" key="6">
    <source>
        <dbReference type="SAM" id="MobiDB-lite"/>
    </source>
</evidence>
<proteinExistence type="inferred from homology"/>
<protein>
    <recommendedName>
        <fullName evidence="10">Cleft lip and palate associated transmembrane protein</fullName>
    </recommendedName>
</protein>
<evidence type="ECO:0000256" key="3">
    <source>
        <dbReference type="ARBA" id="ARBA00022692"/>
    </source>
</evidence>
<feature type="compositionally biased region" description="Basic and acidic residues" evidence="6">
    <location>
        <begin position="1113"/>
        <end position="1129"/>
    </location>
</feature>
<gene>
    <name evidence="8" type="ORF">D9758_014585</name>
</gene>
<comment type="subcellular location">
    <subcellularLocation>
        <location evidence="1">Membrane</location>
        <topology evidence="1">Multi-pass membrane protein</topology>
    </subcellularLocation>
</comment>
<feature type="region of interest" description="Disordered" evidence="6">
    <location>
        <begin position="1081"/>
        <end position="1152"/>
    </location>
</feature>
<feature type="transmembrane region" description="Helical" evidence="7">
    <location>
        <begin position="470"/>
        <end position="491"/>
    </location>
</feature>
<dbReference type="GO" id="GO:0012505">
    <property type="term" value="C:endomembrane system"/>
    <property type="evidence" value="ECO:0007669"/>
    <property type="project" value="TreeGrafter"/>
</dbReference>
<keyword evidence="3 7" id="KW-0812">Transmembrane</keyword>
<feature type="compositionally biased region" description="Low complexity" evidence="6">
    <location>
        <begin position="930"/>
        <end position="945"/>
    </location>
</feature>
<evidence type="ECO:0000256" key="4">
    <source>
        <dbReference type="ARBA" id="ARBA00022989"/>
    </source>
</evidence>
<keyword evidence="4 7" id="KW-1133">Transmembrane helix</keyword>
<feature type="region of interest" description="Disordered" evidence="6">
    <location>
        <begin position="928"/>
        <end position="961"/>
    </location>
</feature>
<feature type="transmembrane region" description="Helical" evidence="7">
    <location>
        <begin position="497"/>
        <end position="519"/>
    </location>
</feature>
<dbReference type="EMBL" id="JAACJM010000316">
    <property type="protein sequence ID" value="KAF5332029.1"/>
    <property type="molecule type" value="Genomic_DNA"/>
</dbReference>
<organism evidence="8 9">
    <name type="scientific">Tetrapyrgos nigripes</name>
    <dbReference type="NCBI Taxonomy" id="182062"/>
    <lineage>
        <taxon>Eukaryota</taxon>
        <taxon>Fungi</taxon>
        <taxon>Dikarya</taxon>
        <taxon>Basidiomycota</taxon>
        <taxon>Agaricomycotina</taxon>
        <taxon>Agaricomycetes</taxon>
        <taxon>Agaricomycetidae</taxon>
        <taxon>Agaricales</taxon>
        <taxon>Marasmiineae</taxon>
        <taxon>Marasmiaceae</taxon>
        <taxon>Tetrapyrgos</taxon>
    </lineage>
</organism>
<evidence type="ECO:0000313" key="8">
    <source>
        <dbReference type="EMBL" id="KAF5332029.1"/>
    </source>
</evidence>
<evidence type="ECO:0000256" key="2">
    <source>
        <dbReference type="ARBA" id="ARBA00009310"/>
    </source>
</evidence>
<reference evidence="8 9" key="1">
    <citation type="journal article" date="2020" name="ISME J.">
        <title>Uncovering the hidden diversity of litter-decomposition mechanisms in mushroom-forming fungi.</title>
        <authorList>
            <person name="Floudas D."/>
            <person name="Bentzer J."/>
            <person name="Ahren D."/>
            <person name="Johansson T."/>
            <person name="Persson P."/>
            <person name="Tunlid A."/>
        </authorList>
    </citation>
    <scope>NUCLEOTIDE SEQUENCE [LARGE SCALE GENOMIC DNA]</scope>
    <source>
        <strain evidence="8 9">CBS 291.85</strain>
    </source>
</reference>
<evidence type="ECO:0000313" key="9">
    <source>
        <dbReference type="Proteomes" id="UP000559256"/>
    </source>
</evidence>
<feature type="compositionally biased region" description="Polar residues" evidence="6">
    <location>
        <begin position="1028"/>
        <end position="1038"/>
    </location>
</feature>